<dbReference type="Proteomes" id="UP000504617">
    <property type="component" value="Unplaced"/>
</dbReference>
<evidence type="ECO:0000313" key="10">
    <source>
        <dbReference type="RefSeq" id="XP_013910048.1"/>
    </source>
</evidence>
<dbReference type="RefSeq" id="XP_013910044.1">
    <property type="nucleotide sequence ID" value="XM_014054569.1"/>
</dbReference>
<dbReference type="AlphaFoldDB" id="A0A6I9X8C8"/>
<dbReference type="OrthoDB" id="9944327at2759"/>
<dbReference type="RefSeq" id="XP_013910046.1">
    <property type="nucleotide sequence ID" value="XM_014054571.1"/>
</dbReference>
<dbReference type="InterPro" id="IPR006917">
    <property type="entry name" value="SOUL_heme-bd"/>
</dbReference>
<organism evidence="3 5">
    <name type="scientific">Thamnophis sirtalis</name>
    <dbReference type="NCBI Taxonomy" id="35019"/>
    <lineage>
        <taxon>Eukaryota</taxon>
        <taxon>Metazoa</taxon>
        <taxon>Chordata</taxon>
        <taxon>Craniata</taxon>
        <taxon>Vertebrata</taxon>
        <taxon>Euteleostomi</taxon>
        <taxon>Lepidosauria</taxon>
        <taxon>Squamata</taxon>
        <taxon>Bifurcata</taxon>
        <taxon>Unidentata</taxon>
        <taxon>Episquamata</taxon>
        <taxon>Toxicofera</taxon>
        <taxon>Serpentes</taxon>
        <taxon>Colubroidea</taxon>
        <taxon>Colubridae</taxon>
        <taxon>Natricinae</taxon>
        <taxon>Thamnophis</taxon>
    </lineage>
</organism>
<dbReference type="PANTHER" id="PTHR11220">
    <property type="entry name" value="HEME-BINDING PROTEIN-RELATED"/>
    <property type="match status" value="1"/>
</dbReference>
<evidence type="ECO:0000256" key="2">
    <source>
        <dbReference type="SAM" id="MobiDB-lite"/>
    </source>
</evidence>
<dbReference type="RefSeq" id="XP_013910048.1">
    <property type="nucleotide sequence ID" value="XM_014054573.1"/>
</dbReference>
<reference evidence="4 5" key="1">
    <citation type="submission" date="2025-04" db="UniProtKB">
        <authorList>
            <consortium name="RefSeq"/>
        </authorList>
    </citation>
    <scope>IDENTIFICATION</scope>
    <source>
        <tissue evidence="4 5">Skeletal muscle</tissue>
    </source>
</reference>
<dbReference type="SUPFAM" id="SSF55136">
    <property type="entry name" value="Probable bacterial effector-binding domain"/>
    <property type="match status" value="1"/>
</dbReference>
<accession>A0A6I9X8C8</accession>
<dbReference type="RefSeq" id="XP_013910041.1">
    <property type="nucleotide sequence ID" value="XM_014054566.1"/>
</dbReference>
<evidence type="ECO:0000313" key="11">
    <source>
        <dbReference type="RefSeq" id="XP_013910049.1"/>
    </source>
</evidence>
<name>A0A6I9X8C8_9SAUR</name>
<sequence>MARITLEELNEMDDEIQDEEQEQDETEQNRLFSMWETVANTHQVILPQDMAAPIVQMTHHNQVREPVPYTILSQHEKCEETTYEERLYPAGKWACITKGEPKYEQSTSLGFMKLIRYICKENSLGQHLGMTVPVINEIHLNKESTELVQEVITAYYLPQEFQLNPPLPMDPEIQILERSPLQVITREFYGPTTEETILREIHFLWELLGSTDNVLRESVLEGRGIKTLACEALTLFTLSLHSYTYFNTALQWKMETKALLMTSVTKTF</sequence>
<evidence type="ECO:0000313" key="9">
    <source>
        <dbReference type="RefSeq" id="XP_013910047.1"/>
    </source>
</evidence>
<keyword evidence="3" id="KW-1185">Reference proteome</keyword>
<dbReference type="RefSeq" id="XP_013910047.1">
    <property type="nucleotide sequence ID" value="XM_014054572.1"/>
</dbReference>
<dbReference type="Gene3D" id="3.20.80.10">
    <property type="entry name" value="Regulatory factor, effector binding domain"/>
    <property type="match status" value="1"/>
</dbReference>
<dbReference type="KEGG" id="tsr:106539712"/>
<protein>
    <submittedName>
        <fullName evidence="4 5">Heme-binding protein 1-like isoform X1</fullName>
    </submittedName>
</protein>
<evidence type="ECO:0000313" key="7">
    <source>
        <dbReference type="RefSeq" id="XP_013910045.1"/>
    </source>
</evidence>
<dbReference type="RefSeq" id="XP_013910045.1">
    <property type="nucleotide sequence ID" value="XM_014054570.1"/>
</dbReference>
<evidence type="ECO:0000313" key="5">
    <source>
        <dbReference type="RefSeq" id="XP_013910042.1"/>
    </source>
</evidence>
<dbReference type="InterPro" id="IPR011256">
    <property type="entry name" value="Reg_factor_effector_dom_sf"/>
</dbReference>
<feature type="region of interest" description="Disordered" evidence="2">
    <location>
        <begin position="1"/>
        <end position="27"/>
    </location>
</feature>
<proteinExistence type="inferred from homology"/>
<dbReference type="Pfam" id="PF04832">
    <property type="entry name" value="SOUL"/>
    <property type="match status" value="1"/>
</dbReference>
<feature type="compositionally biased region" description="Acidic residues" evidence="2">
    <location>
        <begin position="8"/>
        <end position="26"/>
    </location>
</feature>
<dbReference type="RefSeq" id="XP_013910049.1">
    <property type="nucleotide sequence ID" value="XM_014054574.1"/>
</dbReference>
<gene>
    <name evidence="4 5 6 7 8 9 10 11" type="primary">LOC106539712</name>
</gene>
<evidence type="ECO:0000256" key="1">
    <source>
        <dbReference type="ARBA" id="ARBA00009817"/>
    </source>
</evidence>
<evidence type="ECO:0000313" key="8">
    <source>
        <dbReference type="RefSeq" id="XP_013910046.1"/>
    </source>
</evidence>
<evidence type="ECO:0000313" key="6">
    <source>
        <dbReference type="RefSeq" id="XP_013910044.1"/>
    </source>
</evidence>
<dbReference type="RefSeq" id="XP_013910042.1">
    <property type="nucleotide sequence ID" value="XM_014054567.1"/>
</dbReference>
<evidence type="ECO:0000313" key="3">
    <source>
        <dbReference type="Proteomes" id="UP000504617"/>
    </source>
</evidence>
<evidence type="ECO:0000313" key="4">
    <source>
        <dbReference type="RefSeq" id="XP_013910041.1"/>
    </source>
</evidence>
<dbReference type="PANTHER" id="PTHR11220:SF24">
    <property type="entry name" value="HEME-BINDING PROTEIN 1"/>
    <property type="match status" value="1"/>
</dbReference>
<dbReference type="GO" id="GO:0020037">
    <property type="term" value="F:heme binding"/>
    <property type="evidence" value="ECO:0007669"/>
    <property type="project" value="TreeGrafter"/>
</dbReference>
<comment type="similarity">
    <text evidence="1">Belongs to the HEBP family.</text>
</comment>
<dbReference type="GeneID" id="106539712"/>